<keyword evidence="2" id="KW-1185">Reference proteome</keyword>
<dbReference type="Proteomes" id="UP000747542">
    <property type="component" value="Unassembled WGS sequence"/>
</dbReference>
<dbReference type="EMBL" id="JAHLQT010039184">
    <property type="protein sequence ID" value="KAG7156309.1"/>
    <property type="molecule type" value="Genomic_DNA"/>
</dbReference>
<evidence type="ECO:0000313" key="2">
    <source>
        <dbReference type="Proteomes" id="UP000747542"/>
    </source>
</evidence>
<dbReference type="AlphaFoldDB" id="A0A8J5JNI7"/>
<protein>
    <submittedName>
        <fullName evidence="1">Uncharacterized protein</fullName>
    </submittedName>
</protein>
<reference evidence="1" key="1">
    <citation type="journal article" date="2021" name="Sci. Adv.">
        <title>The American lobster genome reveals insights on longevity, neural, and immune adaptations.</title>
        <authorList>
            <person name="Polinski J.M."/>
            <person name="Zimin A.V."/>
            <person name="Clark K.F."/>
            <person name="Kohn A.B."/>
            <person name="Sadowski N."/>
            <person name="Timp W."/>
            <person name="Ptitsyn A."/>
            <person name="Khanna P."/>
            <person name="Romanova D.Y."/>
            <person name="Williams P."/>
            <person name="Greenwood S.J."/>
            <person name="Moroz L.L."/>
            <person name="Walt D.R."/>
            <person name="Bodnar A.G."/>
        </authorList>
    </citation>
    <scope>NUCLEOTIDE SEQUENCE</scope>
    <source>
        <strain evidence="1">GMGI-L3</strain>
    </source>
</reference>
<gene>
    <name evidence="1" type="ORF">Hamer_G006035</name>
</gene>
<accession>A0A8J5JNI7</accession>
<evidence type="ECO:0000313" key="1">
    <source>
        <dbReference type="EMBL" id="KAG7156309.1"/>
    </source>
</evidence>
<sequence length="29" mass="3090">MRQVQAVRPYLQAAATPSTVCVSVSQVQA</sequence>
<organism evidence="1 2">
    <name type="scientific">Homarus americanus</name>
    <name type="common">American lobster</name>
    <dbReference type="NCBI Taxonomy" id="6706"/>
    <lineage>
        <taxon>Eukaryota</taxon>
        <taxon>Metazoa</taxon>
        <taxon>Ecdysozoa</taxon>
        <taxon>Arthropoda</taxon>
        <taxon>Crustacea</taxon>
        <taxon>Multicrustacea</taxon>
        <taxon>Malacostraca</taxon>
        <taxon>Eumalacostraca</taxon>
        <taxon>Eucarida</taxon>
        <taxon>Decapoda</taxon>
        <taxon>Pleocyemata</taxon>
        <taxon>Astacidea</taxon>
        <taxon>Nephropoidea</taxon>
        <taxon>Nephropidae</taxon>
        <taxon>Homarus</taxon>
    </lineage>
</organism>
<name>A0A8J5JNI7_HOMAM</name>
<proteinExistence type="predicted"/>
<comment type="caution">
    <text evidence="1">The sequence shown here is derived from an EMBL/GenBank/DDBJ whole genome shotgun (WGS) entry which is preliminary data.</text>
</comment>